<protein>
    <recommendedName>
        <fullName evidence="4">YpeB-like protein with protease inhibitory function</fullName>
    </recommendedName>
</protein>
<dbReference type="RefSeq" id="WP_176865126.1">
    <property type="nucleotide sequence ID" value="NZ_JABXWT010000005.1"/>
</dbReference>
<reference evidence="2 3" key="1">
    <citation type="submission" date="2020-06" db="EMBL/GenBank/DDBJ databases">
        <authorList>
            <person name="Cao W.R."/>
        </authorList>
    </citation>
    <scope>NUCLEOTIDE SEQUENCE [LARGE SCALE GENOMIC DNA]</scope>
    <source>
        <strain evidence="2 3">B1Z28</strain>
    </source>
</reference>
<organism evidence="2 3">
    <name type="scientific">Ruegeria haliotis</name>
    <dbReference type="NCBI Taxonomy" id="2747601"/>
    <lineage>
        <taxon>Bacteria</taxon>
        <taxon>Pseudomonadati</taxon>
        <taxon>Pseudomonadota</taxon>
        <taxon>Alphaproteobacteria</taxon>
        <taxon>Rhodobacterales</taxon>
        <taxon>Roseobacteraceae</taxon>
        <taxon>Ruegeria</taxon>
    </lineage>
</organism>
<feature type="chain" id="PRO_5045422158" description="YpeB-like protein with protease inhibitory function" evidence="1">
    <location>
        <begin position="25"/>
        <end position="104"/>
    </location>
</feature>
<feature type="signal peptide" evidence="1">
    <location>
        <begin position="1"/>
        <end position="24"/>
    </location>
</feature>
<gene>
    <name evidence="2" type="ORF">HW561_12190</name>
</gene>
<evidence type="ECO:0000313" key="3">
    <source>
        <dbReference type="Proteomes" id="UP000630805"/>
    </source>
</evidence>
<sequence length="104" mass="10971">MTKTLIKMTMGLGIMALAAQNVQAQTRNCAPRADVLERLAGTFGETRKGIGLARRGAVMEVLASDQTGSWTITVTLPDGMTCLVATGQSYETLIETQPPAGEDA</sequence>
<evidence type="ECO:0000313" key="2">
    <source>
        <dbReference type="EMBL" id="NVO56548.1"/>
    </source>
</evidence>
<comment type="caution">
    <text evidence="2">The sequence shown here is derived from an EMBL/GenBank/DDBJ whole genome shotgun (WGS) entry which is preliminary data.</text>
</comment>
<dbReference type="EMBL" id="JABXWT010000005">
    <property type="protein sequence ID" value="NVO56548.1"/>
    <property type="molecule type" value="Genomic_DNA"/>
</dbReference>
<proteinExistence type="predicted"/>
<accession>A0ABX2PQW7</accession>
<keyword evidence="1" id="KW-0732">Signal</keyword>
<dbReference type="Proteomes" id="UP000630805">
    <property type="component" value="Unassembled WGS sequence"/>
</dbReference>
<evidence type="ECO:0008006" key="4">
    <source>
        <dbReference type="Google" id="ProtNLM"/>
    </source>
</evidence>
<evidence type="ECO:0000256" key="1">
    <source>
        <dbReference type="SAM" id="SignalP"/>
    </source>
</evidence>
<keyword evidence="3" id="KW-1185">Reference proteome</keyword>
<name>A0ABX2PQW7_9RHOB</name>